<accession>A0A8X6U680</accession>
<dbReference type="OrthoDB" id="6429785at2759"/>
<protein>
    <submittedName>
        <fullName evidence="1">RNase H domain-containing protein</fullName>
    </submittedName>
</protein>
<name>A0A8X6U680_NEPPI</name>
<gene>
    <name evidence="1" type="primary">AVEN_69542_1</name>
    <name evidence="1" type="ORF">NPIL_88151</name>
</gene>
<dbReference type="Proteomes" id="UP000887013">
    <property type="component" value="Unassembled WGS sequence"/>
</dbReference>
<dbReference type="AlphaFoldDB" id="A0A8X6U680"/>
<proteinExistence type="predicted"/>
<comment type="caution">
    <text evidence="1">The sequence shown here is derived from an EMBL/GenBank/DDBJ whole genome shotgun (WGS) entry which is preliminary data.</text>
</comment>
<evidence type="ECO:0000313" key="1">
    <source>
        <dbReference type="EMBL" id="GFT95902.1"/>
    </source>
</evidence>
<evidence type="ECO:0000313" key="2">
    <source>
        <dbReference type="Proteomes" id="UP000887013"/>
    </source>
</evidence>
<reference evidence="1" key="1">
    <citation type="submission" date="2020-08" db="EMBL/GenBank/DDBJ databases">
        <title>Multicomponent nature underlies the extraordinary mechanical properties of spider dragline silk.</title>
        <authorList>
            <person name="Kono N."/>
            <person name="Nakamura H."/>
            <person name="Mori M."/>
            <person name="Yoshida Y."/>
            <person name="Ohtoshi R."/>
            <person name="Malay A.D."/>
            <person name="Moran D.A.P."/>
            <person name="Tomita M."/>
            <person name="Numata K."/>
            <person name="Arakawa K."/>
        </authorList>
    </citation>
    <scope>NUCLEOTIDE SEQUENCE</scope>
</reference>
<organism evidence="1 2">
    <name type="scientific">Nephila pilipes</name>
    <name type="common">Giant wood spider</name>
    <name type="synonym">Nephila maculata</name>
    <dbReference type="NCBI Taxonomy" id="299642"/>
    <lineage>
        <taxon>Eukaryota</taxon>
        <taxon>Metazoa</taxon>
        <taxon>Ecdysozoa</taxon>
        <taxon>Arthropoda</taxon>
        <taxon>Chelicerata</taxon>
        <taxon>Arachnida</taxon>
        <taxon>Araneae</taxon>
        <taxon>Araneomorphae</taxon>
        <taxon>Entelegynae</taxon>
        <taxon>Araneoidea</taxon>
        <taxon>Nephilidae</taxon>
        <taxon>Nephila</taxon>
    </lineage>
</organism>
<dbReference type="EMBL" id="BMAW01026180">
    <property type="protein sequence ID" value="GFT95902.1"/>
    <property type="molecule type" value="Genomic_DNA"/>
</dbReference>
<keyword evidence="2" id="KW-1185">Reference proteome</keyword>
<sequence length="95" mass="11294">MKLFTSNFLRDLQTRTSQKSWRRVSPSSITDRSRHDTNAVFCLFKGKDYLVFHMQLIGISTDFICPFCDSRKVMERDHQFRYGALYKPFAVSKCW</sequence>